<keyword evidence="1" id="KW-0472">Membrane</keyword>
<keyword evidence="1" id="KW-1133">Transmembrane helix</keyword>
<keyword evidence="1" id="KW-0812">Transmembrane</keyword>
<dbReference type="EMBL" id="ML993899">
    <property type="protein sequence ID" value="KAF2203589.1"/>
    <property type="molecule type" value="Genomic_DNA"/>
</dbReference>
<evidence type="ECO:0000313" key="3">
    <source>
        <dbReference type="Proteomes" id="UP000799536"/>
    </source>
</evidence>
<sequence>MELSRRYNQEGMEYAQRDPMKAMLKRKGESRKASWLVYITGMSSIEGAVFCFSSLIHEGWPFLFKYIREQIVKYQHYILPTCNIRIFAFQIFRLIDGFQEKRGLPLRNTCFRADIRATRQLSLSKVPSSYCSLRFRCFYIRVGISTGGLP</sequence>
<gene>
    <name evidence="2" type="ORF">GQ43DRAFT_256417</name>
</gene>
<feature type="transmembrane region" description="Helical" evidence="1">
    <location>
        <begin position="35"/>
        <end position="57"/>
    </location>
</feature>
<proteinExistence type="predicted"/>
<dbReference type="AlphaFoldDB" id="A0A9P4MS03"/>
<name>A0A9P4MS03_9PLEO</name>
<comment type="caution">
    <text evidence="2">The sequence shown here is derived from an EMBL/GenBank/DDBJ whole genome shotgun (WGS) entry which is preliminary data.</text>
</comment>
<protein>
    <submittedName>
        <fullName evidence="2">Uncharacterized protein</fullName>
    </submittedName>
</protein>
<evidence type="ECO:0000313" key="2">
    <source>
        <dbReference type="EMBL" id="KAF2203589.1"/>
    </source>
</evidence>
<evidence type="ECO:0000256" key="1">
    <source>
        <dbReference type="SAM" id="Phobius"/>
    </source>
</evidence>
<dbReference type="Proteomes" id="UP000799536">
    <property type="component" value="Unassembled WGS sequence"/>
</dbReference>
<reference evidence="2" key="1">
    <citation type="journal article" date="2020" name="Stud. Mycol.">
        <title>101 Dothideomycetes genomes: a test case for predicting lifestyles and emergence of pathogens.</title>
        <authorList>
            <person name="Haridas S."/>
            <person name="Albert R."/>
            <person name="Binder M."/>
            <person name="Bloem J."/>
            <person name="Labutti K."/>
            <person name="Salamov A."/>
            <person name="Andreopoulos B."/>
            <person name="Baker S."/>
            <person name="Barry K."/>
            <person name="Bills G."/>
            <person name="Bluhm B."/>
            <person name="Cannon C."/>
            <person name="Castanera R."/>
            <person name="Culley D."/>
            <person name="Daum C."/>
            <person name="Ezra D."/>
            <person name="Gonzalez J."/>
            <person name="Henrissat B."/>
            <person name="Kuo A."/>
            <person name="Liang C."/>
            <person name="Lipzen A."/>
            <person name="Lutzoni F."/>
            <person name="Magnuson J."/>
            <person name="Mondo S."/>
            <person name="Nolan M."/>
            <person name="Ohm R."/>
            <person name="Pangilinan J."/>
            <person name="Park H.-J."/>
            <person name="Ramirez L."/>
            <person name="Alfaro M."/>
            <person name="Sun H."/>
            <person name="Tritt A."/>
            <person name="Yoshinaga Y."/>
            <person name="Zwiers L.-H."/>
            <person name="Turgeon B."/>
            <person name="Goodwin S."/>
            <person name="Spatafora J."/>
            <person name="Crous P."/>
            <person name="Grigoriev I."/>
        </authorList>
    </citation>
    <scope>NUCLEOTIDE SEQUENCE</scope>
    <source>
        <strain evidence="2">ATCC 74209</strain>
    </source>
</reference>
<keyword evidence="3" id="KW-1185">Reference proteome</keyword>
<organism evidence="2 3">
    <name type="scientific">Delitschia confertaspora ATCC 74209</name>
    <dbReference type="NCBI Taxonomy" id="1513339"/>
    <lineage>
        <taxon>Eukaryota</taxon>
        <taxon>Fungi</taxon>
        <taxon>Dikarya</taxon>
        <taxon>Ascomycota</taxon>
        <taxon>Pezizomycotina</taxon>
        <taxon>Dothideomycetes</taxon>
        <taxon>Pleosporomycetidae</taxon>
        <taxon>Pleosporales</taxon>
        <taxon>Delitschiaceae</taxon>
        <taxon>Delitschia</taxon>
    </lineage>
</organism>
<accession>A0A9P4MS03</accession>